<dbReference type="AlphaFoldDB" id="A0A172UTC9"/>
<feature type="compositionally biased region" description="Polar residues" evidence="1">
    <location>
        <begin position="143"/>
        <end position="156"/>
    </location>
</feature>
<dbReference type="STRING" id="1682113.A7U43_25945"/>
<gene>
    <name evidence="2" type="ORF">A7U43_25945</name>
</gene>
<name>A0A172UTC9_9MYCO</name>
<dbReference type="OrthoDB" id="4641812at2"/>
<dbReference type="Proteomes" id="UP000077143">
    <property type="component" value="Chromosome"/>
</dbReference>
<feature type="region of interest" description="Disordered" evidence="1">
    <location>
        <begin position="1"/>
        <end position="34"/>
    </location>
</feature>
<feature type="region of interest" description="Disordered" evidence="1">
    <location>
        <begin position="136"/>
        <end position="156"/>
    </location>
</feature>
<keyword evidence="3" id="KW-1185">Reference proteome</keyword>
<proteinExistence type="predicted"/>
<reference evidence="2 3" key="1">
    <citation type="submission" date="2016-05" db="EMBL/GenBank/DDBJ databases">
        <title>Complete genome sequence of a phthalic acid esters degrading Mycobacterium sp. YC-RL4.</title>
        <authorList>
            <person name="Ren L."/>
            <person name="Fan S."/>
            <person name="Ruth N."/>
            <person name="Jia Y."/>
            <person name="Wang J."/>
            <person name="Qiao C."/>
        </authorList>
    </citation>
    <scope>NUCLEOTIDE SEQUENCE [LARGE SCALE GENOMIC DNA]</scope>
    <source>
        <strain evidence="2 3">YC-RL4</strain>
    </source>
</reference>
<organism evidence="2 3">
    <name type="scientific">Mycobacterium adipatum</name>
    <dbReference type="NCBI Taxonomy" id="1682113"/>
    <lineage>
        <taxon>Bacteria</taxon>
        <taxon>Bacillati</taxon>
        <taxon>Actinomycetota</taxon>
        <taxon>Actinomycetes</taxon>
        <taxon>Mycobacteriales</taxon>
        <taxon>Mycobacteriaceae</taxon>
        <taxon>Mycobacterium</taxon>
    </lineage>
</organism>
<evidence type="ECO:0000256" key="1">
    <source>
        <dbReference type="SAM" id="MobiDB-lite"/>
    </source>
</evidence>
<evidence type="ECO:0008006" key="4">
    <source>
        <dbReference type="Google" id="ProtNLM"/>
    </source>
</evidence>
<protein>
    <recommendedName>
        <fullName evidence="4">Scaffolding protein</fullName>
    </recommendedName>
</protein>
<dbReference type="EMBL" id="CP015596">
    <property type="protein sequence ID" value="ANE82238.1"/>
    <property type="molecule type" value="Genomic_DNA"/>
</dbReference>
<dbReference type="RefSeq" id="WP_068000770.1">
    <property type="nucleotide sequence ID" value="NZ_CP015596.1"/>
</dbReference>
<dbReference type="KEGG" id="madi:A7U43_25945"/>
<sequence length="156" mass="16664">MTEQADPTADSTAEPGADTEVATAPAEESRTDAADLAREAGNWRKKYQATRTENETLTGTVAELQRQLVETQIAGRIADPADWWQHTSIDQLIGDNGSIDFDKVNTALTELLTAKPHYAPRIATAAALASEVTGNQPIEGGSEATNWSTLLGGNRN</sequence>
<feature type="compositionally biased region" description="Polar residues" evidence="1">
    <location>
        <begin position="1"/>
        <end position="11"/>
    </location>
</feature>
<accession>A0A172UTC9</accession>
<evidence type="ECO:0000313" key="3">
    <source>
        <dbReference type="Proteomes" id="UP000077143"/>
    </source>
</evidence>
<evidence type="ECO:0000313" key="2">
    <source>
        <dbReference type="EMBL" id="ANE82238.1"/>
    </source>
</evidence>